<dbReference type="EMBL" id="CP021056">
    <property type="protein sequence ID" value="QXE24138.1"/>
    <property type="molecule type" value="Genomic_DNA"/>
</dbReference>
<sequence length="77" mass="8228">MHQVNLLPGAVSEIVVAVADTGVLTLADRYGLMAAILGGLLNEEEEQAINRVLRGVVKGRIKVVDEISNEVPLAHIK</sequence>
<keyword evidence="2" id="KW-1185">Reference proteome</keyword>
<dbReference type="AlphaFoldDB" id="A0A975T8G0"/>
<evidence type="ECO:0000313" key="2">
    <source>
        <dbReference type="Proteomes" id="UP000683511"/>
    </source>
</evidence>
<dbReference type="Proteomes" id="UP000683511">
    <property type="component" value="Chromosome"/>
</dbReference>
<gene>
    <name evidence="1" type="ORF">B6N60_02842</name>
</gene>
<protein>
    <submittedName>
        <fullName evidence="1">Uncharacterized protein</fullName>
    </submittedName>
</protein>
<accession>A0A975T8G0</accession>
<organism evidence="1 2">
    <name type="scientific">Richelia sinica FACHB-800</name>
    <dbReference type="NCBI Taxonomy" id="1357546"/>
    <lineage>
        <taxon>Bacteria</taxon>
        <taxon>Bacillati</taxon>
        <taxon>Cyanobacteriota</taxon>
        <taxon>Cyanophyceae</taxon>
        <taxon>Nostocales</taxon>
        <taxon>Nostocaceae</taxon>
        <taxon>Richelia</taxon>
    </lineage>
</organism>
<reference evidence="1" key="1">
    <citation type="submission" date="2017-04" db="EMBL/GenBank/DDBJ databases">
        <title>Genome deletions in a multicellular cyanobacterial endosymbiont for morphological adaptation in marine diatoms.</title>
        <authorList>
            <person name="Wang Y."/>
            <person name="Gao H."/>
            <person name="Li R."/>
            <person name="Xu X."/>
        </authorList>
    </citation>
    <scope>NUCLEOTIDE SEQUENCE</scope>
    <source>
        <strain evidence="1">FACHB 800</strain>
    </source>
</reference>
<dbReference type="KEGG" id="rsin:B6N60_02842"/>
<name>A0A975T8G0_9NOST</name>
<proteinExistence type="predicted"/>
<evidence type="ECO:0000313" key="1">
    <source>
        <dbReference type="EMBL" id="QXE24138.1"/>
    </source>
</evidence>
<dbReference type="RefSeq" id="WP_190604973.1">
    <property type="nucleotide sequence ID" value="NZ_CP021056.1"/>
</dbReference>